<feature type="chain" id="PRO_5046829773" evidence="2">
    <location>
        <begin position="16"/>
        <end position="159"/>
    </location>
</feature>
<evidence type="ECO:0000256" key="2">
    <source>
        <dbReference type="SAM" id="SignalP"/>
    </source>
</evidence>
<dbReference type="RefSeq" id="WP_371844267.1">
    <property type="nucleotide sequence ID" value="NZ_JBGMEL010000015.1"/>
</dbReference>
<feature type="domain" description="DUF4124" evidence="3">
    <location>
        <begin position="12"/>
        <end position="51"/>
    </location>
</feature>
<accession>A0ABV4NR38</accession>
<sequence length="159" mass="18071">MRIALAMLFSGLALATQANGIYKWVDEDGVVHFGEQPPNSAEVEVIKKPKSERFKQWESEQQAALTEEQAKQEASKHSPEPQNTNKQEPQGSSKMEEEIARAQAQARAQRCESSQKNLKSLTTHARVREIDEQGNHRMLGEDERQQRIADEKKSIRDNC</sequence>
<feature type="compositionally biased region" description="Polar residues" evidence="1">
    <location>
        <begin position="80"/>
        <end position="93"/>
    </location>
</feature>
<keyword evidence="5" id="KW-1185">Reference proteome</keyword>
<feature type="compositionally biased region" description="Polar residues" evidence="1">
    <location>
        <begin position="111"/>
        <end position="123"/>
    </location>
</feature>
<feature type="compositionally biased region" description="Basic and acidic residues" evidence="1">
    <location>
        <begin position="68"/>
        <end position="79"/>
    </location>
</feature>
<keyword evidence="2" id="KW-0732">Signal</keyword>
<dbReference type="Pfam" id="PF13511">
    <property type="entry name" value="DUF4124"/>
    <property type="match status" value="1"/>
</dbReference>
<feature type="compositionally biased region" description="Basic and acidic residues" evidence="1">
    <location>
        <begin position="126"/>
        <end position="159"/>
    </location>
</feature>
<evidence type="ECO:0000256" key="1">
    <source>
        <dbReference type="SAM" id="MobiDB-lite"/>
    </source>
</evidence>
<organism evidence="4 5">
    <name type="scientific">Microbulbifer echini</name>
    <dbReference type="NCBI Taxonomy" id="1529067"/>
    <lineage>
        <taxon>Bacteria</taxon>
        <taxon>Pseudomonadati</taxon>
        <taxon>Pseudomonadota</taxon>
        <taxon>Gammaproteobacteria</taxon>
        <taxon>Cellvibrionales</taxon>
        <taxon>Microbulbiferaceae</taxon>
        <taxon>Microbulbifer</taxon>
    </lineage>
</organism>
<proteinExistence type="predicted"/>
<dbReference type="EMBL" id="JBGMEL010000015">
    <property type="protein sequence ID" value="MFA0791780.1"/>
    <property type="molecule type" value="Genomic_DNA"/>
</dbReference>
<evidence type="ECO:0000313" key="4">
    <source>
        <dbReference type="EMBL" id="MFA0791780.1"/>
    </source>
</evidence>
<name>A0ABV4NR38_9GAMM</name>
<comment type="caution">
    <text evidence="4">The sequence shown here is derived from an EMBL/GenBank/DDBJ whole genome shotgun (WGS) entry which is preliminary data.</text>
</comment>
<dbReference type="Proteomes" id="UP001569414">
    <property type="component" value="Unassembled WGS sequence"/>
</dbReference>
<evidence type="ECO:0000313" key="5">
    <source>
        <dbReference type="Proteomes" id="UP001569414"/>
    </source>
</evidence>
<gene>
    <name evidence="4" type="ORF">ACCI51_14600</name>
</gene>
<dbReference type="InterPro" id="IPR025392">
    <property type="entry name" value="DUF4124"/>
</dbReference>
<feature type="region of interest" description="Disordered" evidence="1">
    <location>
        <begin position="54"/>
        <end position="159"/>
    </location>
</feature>
<protein>
    <submittedName>
        <fullName evidence="4">DUF4124 domain-containing protein</fullName>
    </submittedName>
</protein>
<feature type="signal peptide" evidence="2">
    <location>
        <begin position="1"/>
        <end position="15"/>
    </location>
</feature>
<evidence type="ECO:0000259" key="3">
    <source>
        <dbReference type="Pfam" id="PF13511"/>
    </source>
</evidence>
<reference evidence="4 5" key="1">
    <citation type="submission" date="2024-08" db="EMBL/GenBank/DDBJ databases">
        <authorList>
            <person name="Ishaq N."/>
        </authorList>
    </citation>
    <scope>NUCLEOTIDE SEQUENCE [LARGE SCALE GENOMIC DNA]</scope>
    <source>
        <strain evidence="4 5">JCM 30400</strain>
    </source>
</reference>